<proteinExistence type="predicted"/>
<evidence type="ECO:0000256" key="3">
    <source>
        <dbReference type="SAM" id="Phobius"/>
    </source>
</evidence>
<dbReference type="RefSeq" id="XP_030534304.2">
    <property type="nucleotide sequence ID" value="XM_030678444.2"/>
</dbReference>
<dbReference type="PANTHER" id="PTHR31342">
    <property type="entry name" value="PROTEIN CHUP1, CHLOROPLASTIC"/>
    <property type="match status" value="1"/>
</dbReference>
<feature type="compositionally biased region" description="Polar residues" evidence="2">
    <location>
        <begin position="389"/>
        <end position="402"/>
    </location>
</feature>
<evidence type="ECO:0000313" key="4">
    <source>
        <dbReference type="Proteomes" id="UP000827889"/>
    </source>
</evidence>
<dbReference type="Proteomes" id="UP000827889">
    <property type="component" value="Chromosome 7"/>
</dbReference>
<dbReference type="GeneID" id="115743599"/>
<evidence type="ECO:0000256" key="2">
    <source>
        <dbReference type="SAM" id="MobiDB-lite"/>
    </source>
</evidence>
<evidence type="ECO:0000313" key="5">
    <source>
        <dbReference type="RefSeq" id="XP_030534304.2"/>
    </source>
</evidence>
<organism evidence="4 5">
    <name type="scientific">Rhodamnia argentea</name>
    <dbReference type="NCBI Taxonomy" id="178133"/>
    <lineage>
        <taxon>Eukaryota</taxon>
        <taxon>Viridiplantae</taxon>
        <taxon>Streptophyta</taxon>
        <taxon>Embryophyta</taxon>
        <taxon>Tracheophyta</taxon>
        <taxon>Spermatophyta</taxon>
        <taxon>Magnoliopsida</taxon>
        <taxon>eudicotyledons</taxon>
        <taxon>Gunneridae</taxon>
        <taxon>Pentapetalae</taxon>
        <taxon>rosids</taxon>
        <taxon>malvids</taxon>
        <taxon>Myrtales</taxon>
        <taxon>Myrtaceae</taxon>
        <taxon>Myrtoideae</taxon>
        <taxon>Myrteae</taxon>
        <taxon>Australasian group</taxon>
        <taxon>Rhodamnia</taxon>
    </lineage>
</organism>
<dbReference type="PANTHER" id="PTHR31342:SF10">
    <property type="entry name" value="CHUP1-LIKE PROTEIN"/>
    <property type="match status" value="1"/>
</dbReference>
<feature type="transmembrane region" description="Helical" evidence="3">
    <location>
        <begin position="89"/>
        <end position="111"/>
    </location>
</feature>
<keyword evidence="3" id="KW-0472">Membrane</keyword>
<keyword evidence="4" id="KW-1185">Reference proteome</keyword>
<accession>A0A8B8PHY0</accession>
<keyword evidence="3" id="KW-1133">Transmembrane helix</keyword>
<dbReference type="GO" id="GO:0055028">
    <property type="term" value="C:cortical microtubule"/>
    <property type="evidence" value="ECO:0007669"/>
    <property type="project" value="TreeGrafter"/>
</dbReference>
<evidence type="ECO:0000256" key="1">
    <source>
        <dbReference type="ARBA" id="ARBA00023054"/>
    </source>
</evidence>
<gene>
    <name evidence="5" type="primary">LOC115743599</name>
</gene>
<name>A0A8B8PHY0_9MYRT</name>
<keyword evidence="3" id="KW-0812">Transmembrane</keyword>
<keyword evidence="1" id="KW-0175">Coiled coil</keyword>
<feature type="region of interest" description="Disordered" evidence="2">
    <location>
        <begin position="385"/>
        <end position="405"/>
    </location>
</feature>
<protein>
    <submittedName>
        <fullName evidence="5">Uncharacterized protein LOC115743599 isoform X2</fullName>
    </submittedName>
</protein>
<feature type="region of interest" description="Disordered" evidence="2">
    <location>
        <begin position="118"/>
        <end position="146"/>
    </location>
</feature>
<dbReference type="InterPro" id="IPR040265">
    <property type="entry name" value="CHUP1/IPGA1-like"/>
</dbReference>
<dbReference type="GO" id="GO:0072699">
    <property type="term" value="P:protein localization to cortical microtubule cytoskeleton"/>
    <property type="evidence" value="ECO:0007669"/>
    <property type="project" value="TreeGrafter"/>
</dbReference>
<sequence>MHNAPPNKRKVTQHHNAKNLLGNFTTTPFMDSITSKGCPNNSQLNLLFHTSCNSLRSICLPKRFDRNEPVCFRMDGASPKPEVTIMKPVLLKAGVPLVLSMVGFVCARIMWRRASGMQSKSSSSQDQVNVNDSDGEDGGFDEHSSSRSLNFTCADLTEDEERVVANPQSLIGVWNQSTRDCEGEEMLALTSTVRDLQERELKLEMQFLRYCNLKERESALMEIGNALLLGMSRLELLDREVSHMEEESKRMADMAAEYFKVMEELHYWKSQNERIHRKVRKLLRKVKQQSRVLRENDLRIEERERETLKIQRALELKTNDVEGMEGEIDGLRAMLDRSEWDKDELRIELSLAQTSAPPLSKSQAEATLTELALADSTIIKDCDNKNGLKRSNSENGGYSSCAGTGDRVQSKKAKILHKLKKWVEGNDRTNAKEAEKAKHKVGCFVRHSVSDDAEEEHTVRARGSCSSA</sequence>
<feature type="compositionally biased region" description="Low complexity" evidence="2">
    <location>
        <begin position="118"/>
        <end position="132"/>
    </location>
</feature>
<reference evidence="5" key="1">
    <citation type="submission" date="2025-08" db="UniProtKB">
        <authorList>
            <consortium name="RefSeq"/>
        </authorList>
    </citation>
    <scope>IDENTIFICATION</scope>
    <source>
        <tissue evidence="5">Leaf</tissue>
    </source>
</reference>
<dbReference type="AlphaFoldDB" id="A0A8B8PHY0"/>